<keyword evidence="2" id="KW-1185">Reference proteome</keyword>
<dbReference type="Proteomes" id="UP000064967">
    <property type="component" value="Chromosome"/>
</dbReference>
<proteinExistence type="predicted"/>
<evidence type="ECO:0000313" key="2">
    <source>
        <dbReference type="Proteomes" id="UP000064967"/>
    </source>
</evidence>
<dbReference type="KEGG" id="llu:AKJ09_08263"/>
<evidence type="ECO:0000313" key="1">
    <source>
        <dbReference type="EMBL" id="AKV01600.1"/>
    </source>
</evidence>
<dbReference type="AlphaFoldDB" id="A0A0K1Q867"/>
<dbReference type="STRING" id="1391654.AKJ09_08263"/>
<accession>A0A0K1Q867</accession>
<dbReference type="EMBL" id="CP012333">
    <property type="protein sequence ID" value="AKV01600.1"/>
    <property type="molecule type" value="Genomic_DNA"/>
</dbReference>
<organism evidence="1 2">
    <name type="scientific">Labilithrix luteola</name>
    <dbReference type="NCBI Taxonomy" id="1391654"/>
    <lineage>
        <taxon>Bacteria</taxon>
        <taxon>Pseudomonadati</taxon>
        <taxon>Myxococcota</taxon>
        <taxon>Polyangia</taxon>
        <taxon>Polyangiales</taxon>
        <taxon>Labilitrichaceae</taxon>
        <taxon>Labilithrix</taxon>
    </lineage>
</organism>
<sequence>MNPSSGPITLADNSRSVAMTAELDHVDVQRRDVERARHADARLVSRMVAHEESAWAEFRLDYDRVILGRSAPWPIVSRG</sequence>
<reference evidence="1 2" key="1">
    <citation type="submission" date="2015-08" db="EMBL/GenBank/DDBJ databases">
        <authorList>
            <person name="Babu N.S."/>
            <person name="Beckwith C.J."/>
            <person name="Beseler K.G."/>
            <person name="Brison A."/>
            <person name="Carone J.V."/>
            <person name="Caskin T.P."/>
            <person name="Diamond M."/>
            <person name="Durham M.E."/>
            <person name="Foxe J.M."/>
            <person name="Go M."/>
            <person name="Henderson B.A."/>
            <person name="Jones I.B."/>
            <person name="McGettigan J.A."/>
            <person name="Micheletti S.J."/>
            <person name="Nasrallah M.E."/>
            <person name="Ortiz D."/>
            <person name="Piller C.R."/>
            <person name="Privatt S.R."/>
            <person name="Schneider S.L."/>
            <person name="Sharp S."/>
            <person name="Smith T.C."/>
            <person name="Stanton J.D."/>
            <person name="Ullery H.E."/>
            <person name="Wilson R.J."/>
            <person name="Serrano M.G."/>
            <person name="Buck G."/>
            <person name="Lee V."/>
            <person name="Wang Y."/>
            <person name="Carvalho R."/>
            <person name="Voegtly L."/>
            <person name="Shi R."/>
            <person name="Duckworth R."/>
            <person name="Johnson A."/>
            <person name="Loviza R."/>
            <person name="Walstead R."/>
            <person name="Shah Z."/>
            <person name="Kiflezghi M."/>
            <person name="Wade K."/>
            <person name="Ball S.L."/>
            <person name="Bradley K.W."/>
            <person name="Asai D.J."/>
            <person name="Bowman C.A."/>
            <person name="Russell D.A."/>
            <person name="Pope W.H."/>
            <person name="Jacobs-Sera D."/>
            <person name="Hendrix R.W."/>
            <person name="Hatfull G.F."/>
        </authorList>
    </citation>
    <scope>NUCLEOTIDE SEQUENCE [LARGE SCALE GENOMIC DNA]</scope>
    <source>
        <strain evidence="1 2">DSM 27648</strain>
    </source>
</reference>
<gene>
    <name evidence="1" type="ORF">AKJ09_08263</name>
</gene>
<protein>
    <submittedName>
        <fullName evidence="1">Uncharacterized protein</fullName>
    </submittedName>
</protein>
<name>A0A0K1Q867_9BACT</name>